<dbReference type="OrthoDB" id="2392550at2759"/>
<feature type="compositionally biased region" description="Basic and acidic residues" evidence="10">
    <location>
        <begin position="143"/>
        <end position="156"/>
    </location>
</feature>
<evidence type="ECO:0000259" key="11">
    <source>
        <dbReference type="Pfam" id="PF10444"/>
    </source>
</evidence>
<keyword evidence="9" id="KW-0137">Centromere</keyword>
<evidence type="ECO:0000256" key="10">
    <source>
        <dbReference type="SAM" id="MobiDB-lite"/>
    </source>
</evidence>
<keyword evidence="6" id="KW-0498">Mitosis</keyword>
<dbReference type="GO" id="GO:0000070">
    <property type="term" value="P:mitotic sister chromatid segregation"/>
    <property type="evidence" value="ECO:0007669"/>
    <property type="project" value="TreeGrafter"/>
</dbReference>
<keyword evidence="4" id="KW-0158">Chromosome</keyword>
<keyword evidence="5" id="KW-0132">Cell division</keyword>
<dbReference type="GeneID" id="54479136"/>
<dbReference type="PANTHER" id="PTHR16040:SF7">
    <property type="entry name" value="AUSTRALIN, ISOFORM A-RELATED"/>
    <property type="match status" value="1"/>
</dbReference>
<feature type="compositionally biased region" description="Basic and acidic residues" evidence="10">
    <location>
        <begin position="121"/>
        <end position="136"/>
    </location>
</feature>
<dbReference type="InterPro" id="IPR018867">
    <property type="entry name" value="Cell_div_borealin"/>
</dbReference>
<comment type="subcellular location">
    <subcellularLocation>
        <location evidence="2">Chromosome</location>
        <location evidence="2">Centromere</location>
    </subcellularLocation>
    <subcellularLocation>
        <location evidence="1">Nucleus</location>
    </subcellularLocation>
</comment>
<dbReference type="AlphaFoldDB" id="A0A6A6PLA3"/>
<feature type="domain" description="Borealin N-terminal" evidence="11">
    <location>
        <begin position="46"/>
        <end position="101"/>
    </location>
</feature>
<dbReference type="Pfam" id="PF10444">
    <property type="entry name" value="Nbl1_Borealin_N"/>
    <property type="match status" value="1"/>
</dbReference>
<evidence type="ECO:0000256" key="7">
    <source>
        <dbReference type="ARBA" id="ARBA00023242"/>
    </source>
</evidence>
<evidence type="ECO:0000256" key="4">
    <source>
        <dbReference type="ARBA" id="ARBA00022454"/>
    </source>
</evidence>
<evidence type="ECO:0000256" key="5">
    <source>
        <dbReference type="ARBA" id="ARBA00022618"/>
    </source>
</evidence>
<dbReference type="GO" id="GO:0051233">
    <property type="term" value="C:spindle midzone"/>
    <property type="evidence" value="ECO:0007669"/>
    <property type="project" value="TreeGrafter"/>
</dbReference>
<feature type="region of interest" description="Disordered" evidence="10">
    <location>
        <begin position="1"/>
        <end position="42"/>
    </location>
</feature>
<evidence type="ECO:0000256" key="8">
    <source>
        <dbReference type="ARBA" id="ARBA00023306"/>
    </source>
</evidence>
<sequence length="332" mass="35567">MPPRKPKVNVETSPENHPPPSTRLEAGTPEHEPTKQAAANGITQAQKQALIDNLQQEITDRARKLRGQYALQAQGLRVRLEGRLNRVPFQLRQRKMQDLMNEYVEKRSPAKPALMSTQARKVVEVPMPRKELKRQSDQISTASDDKENDTDHDLANPKKRAKPTATNPKAAATTAPSNAARKAILSPRSHNSRTLPRSPFKTSEPNKSTTQLPIPSSPAKPTLSSSTAPQPKATSTRPAPRPQQQRNITRSDTDGGRSSGASNTSASTTIVSKKKSTAASARGKAGAATKKAIASATSAMKSAATGRKAGAAGAKKENVVPAAGGRSLRKRT</sequence>
<accession>A0A6A6PLA3</accession>
<name>A0A6A6PLA3_9PEZI</name>
<dbReference type="Proteomes" id="UP000799767">
    <property type="component" value="Unassembled WGS sequence"/>
</dbReference>
<evidence type="ECO:0000256" key="6">
    <source>
        <dbReference type="ARBA" id="ARBA00022776"/>
    </source>
</evidence>
<feature type="compositionally biased region" description="Polar residues" evidence="10">
    <location>
        <begin position="222"/>
        <end position="248"/>
    </location>
</feature>
<organism evidence="12 13">
    <name type="scientific">Neohortaea acidophila</name>
    <dbReference type="NCBI Taxonomy" id="245834"/>
    <lineage>
        <taxon>Eukaryota</taxon>
        <taxon>Fungi</taxon>
        <taxon>Dikarya</taxon>
        <taxon>Ascomycota</taxon>
        <taxon>Pezizomycotina</taxon>
        <taxon>Dothideomycetes</taxon>
        <taxon>Dothideomycetidae</taxon>
        <taxon>Mycosphaerellales</taxon>
        <taxon>Teratosphaeriaceae</taxon>
        <taxon>Neohortaea</taxon>
    </lineage>
</organism>
<proteinExistence type="inferred from homology"/>
<feature type="region of interest" description="Disordered" evidence="10">
    <location>
        <begin position="110"/>
        <end position="332"/>
    </location>
</feature>
<protein>
    <submittedName>
        <fullName evidence="12">Borealin N terminal-domain-containing protein</fullName>
    </submittedName>
</protein>
<keyword evidence="7" id="KW-0539">Nucleus</keyword>
<dbReference type="RefSeq" id="XP_033587041.1">
    <property type="nucleotide sequence ID" value="XM_033738134.1"/>
</dbReference>
<feature type="compositionally biased region" description="Low complexity" evidence="10">
    <location>
        <begin position="163"/>
        <end position="183"/>
    </location>
</feature>
<keyword evidence="13" id="KW-1185">Reference proteome</keyword>
<reference evidence="12" key="1">
    <citation type="journal article" date="2020" name="Stud. Mycol.">
        <title>101 Dothideomycetes genomes: a test case for predicting lifestyles and emergence of pathogens.</title>
        <authorList>
            <person name="Haridas S."/>
            <person name="Albert R."/>
            <person name="Binder M."/>
            <person name="Bloem J."/>
            <person name="Labutti K."/>
            <person name="Salamov A."/>
            <person name="Andreopoulos B."/>
            <person name="Baker S."/>
            <person name="Barry K."/>
            <person name="Bills G."/>
            <person name="Bluhm B."/>
            <person name="Cannon C."/>
            <person name="Castanera R."/>
            <person name="Culley D."/>
            <person name="Daum C."/>
            <person name="Ezra D."/>
            <person name="Gonzalez J."/>
            <person name="Henrissat B."/>
            <person name="Kuo A."/>
            <person name="Liang C."/>
            <person name="Lipzen A."/>
            <person name="Lutzoni F."/>
            <person name="Magnuson J."/>
            <person name="Mondo S."/>
            <person name="Nolan M."/>
            <person name="Ohm R."/>
            <person name="Pangilinan J."/>
            <person name="Park H.-J."/>
            <person name="Ramirez L."/>
            <person name="Alfaro M."/>
            <person name="Sun H."/>
            <person name="Tritt A."/>
            <person name="Yoshinaga Y."/>
            <person name="Zwiers L.-H."/>
            <person name="Turgeon B."/>
            <person name="Goodwin S."/>
            <person name="Spatafora J."/>
            <person name="Crous P."/>
            <person name="Grigoriev I."/>
        </authorList>
    </citation>
    <scope>NUCLEOTIDE SEQUENCE</scope>
    <source>
        <strain evidence="12">CBS 113389</strain>
    </source>
</reference>
<gene>
    <name evidence="12" type="ORF">BDY17DRAFT_348044</name>
</gene>
<keyword evidence="8" id="KW-0131">Cell cycle</keyword>
<evidence type="ECO:0000313" key="12">
    <source>
        <dbReference type="EMBL" id="KAF2480471.1"/>
    </source>
</evidence>
<dbReference type="GO" id="GO:0005634">
    <property type="term" value="C:nucleus"/>
    <property type="evidence" value="ECO:0007669"/>
    <property type="project" value="UniProtKB-SubCell"/>
</dbReference>
<dbReference type="PANTHER" id="PTHR16040">
    <property type="entry name" value="AUSTRALIN, ISOFORM A-RELATED"/>
    <property type="match status" value="1"/>
</dbReference>
<dbReference type="InterPro" id="IPR018851">
    <property type="entry name" value="Borealin_N"/>
</dbReference>
<feature type="compositionally biased region" description="Polar residues" evidence="10">
    <location>
        <begin position="188"/>
        <end position="214"/>
    </location>
</feature>
<dbReference type="GO" id="GO:0000775">
    <property type="term" value="C:chromosome, centromeric region"/>
    <property type="evidence" value="ECO:0007669"/>
    <property type="project" value="UniProtKB-SubCell"/>
</dbReference>
<evidence type="ECO:0000256" key="9">
    <source>
        <dbReference type="ARBA" id="ARBA00023328"/>
    </source>
</evidence>
<dbReference type="GO" id="GO:0032133">
    <property type="term" value="C:chromosome passenger complex"/>
    <property type="evidence" value="ECO:0007669"/>
    <property type="project" value="TreeGrafter"/>
</dbReference>
<dbReference type="EMBL" id="MU001639">
    <property type="protein sequence ID" value="KAF2480471.1"/>
    <property type="molecule type" value="Genomic_DNA"/>
</dbReference>
<evidence type="ECO:0000256" key="2">
    <source>
        <dbReference type="ARBA" id="ARBA00004584"/>
    </source>
</evidence>
<evidence type="ECO:0000256" key="3">
    <source>
        <dbReference type="ARBA" id="ARBA00009914"/>
    </source>
</evidence>
<evidence type="ECO:0000256" key="1">
    <source>
        <dbReference type="ARBA" id="ARBA00004123"/>
    </source>
</evidence>
<comment type="similarity">
    <text evidence="3">Belongs to the borealin family.</text>
</comment>
<dbReference type="GO" id="GO:0051301">
    <property type="term" value="P:cell division"/>
    <property type="evidence" value="ECO:0007669"/>
    <property type="project" value="UniProtKB-KW"/>
</dbReference>
<evidence type="ECO:0000313" key="13">
    <source>
        <dbReference type="Proteomes" id="UP000799767"/>
    </source>
</evidence>
<feature type="compositionally biased region" description="Low complexity" evidence="10">
    <location>
        <begin position="259"/>
        <end position="313"/>
    </location>
</feature>